<comment type="catalytic activity">
    <reaction evidence="1">
        <text>ATP + protein L-histidine = ADP + protein N-phospho-L-histidine.</text>
        <dbReference type="EC" id="2.7.13.3"/>
    </reaction>
</comment>
<dbReference type="Pfam" id="PF08447">
    <property type="entry name" value="PAS_3"/>
    <property type="match status" value="2"/>
</dbReference>
<dbReference type="PANTHER" id="PTHR41523:SF8">
    <property type="entry name" value="ETHYLENE RESPONSE SENSOR PROTEIN"/>
    <property type="match status" value="1"/>
</dbReference>
<feature type="domain" description="Histidine kinase" evidence="9">
    <location>
        <begin position="267"/>
        <end position="459"/>
    </location>
</feature>
<dbReference type="Gene3D" id="3.30.565.10">
    <property type="entry name" value="Histidine kinase-like ATPase, C-terminal domain"/>
    <property type="match status" value="1"/>
</dbReference>
<dbReference type="InterPro" id="IPR001610">
    <property type="entry name" value="PAC"/>
</dbReference>
<dbReference type="InterPro" id="IPR036890">
    <property type="entry name" value="HATPase_C_sf"/>
</dbReference>
<dbReference type="GO" id="GO:0005524">
    <property type="term" value="F:ATP binding"/>
    <property type="evidence" value="ECO:0007669"/>
    <property type="project" value="UniProtKB-KW"/>
</dbReference>
<dbReference type="Proteomes" id="UP000179467">
    <property type="component" value="Unassembled WGS sequence"/>
</dbReference>
<dbReference type="FunFam" id="3.30.450.20:FF:000099">
    <property type="entry name" value="Sensory box sensor histidine kinase"/>
    <property type="match status" value="1"/>
</dbReference>
<dbReference type="AlphaFoldDB" id="A0A1S1H8S6"/>
<proteinExistence type="predicted"/>
<dbReference type="EMBL" id="MIPT01000001">
    <property type="protein sequence ID" value="OHT18524.1"/>
    <property type="molecule type" value="Genomic_DNA"/>
</dbReference>
<dbReference type="PRINTS" id="PR00344">
    <property type="entry name" value="BCTRLSENSOR"/>
</dbReference>
<dbReference type="SMART" id="SM00387">
    <property type="entry name" value="HATPase_c"/>
    <property type="match status" value="1"/>
</dbReference>
<evidence type="ECO:0000256" key="2">
    <source>
        <dbReference type="ARBA" id="ARBA00012438"/>
    </source>
</evidence>
<dbReference type="PROSITE" id="PS50113">
    <property type="entry name" value="PAC"/>
    <property type="match status" value="2"/>
</dbReference>
<reference evidence="11 12" key="1">
    <citation type="submission" date="2016-09" db="EMBL/GenBank/DDBJ databases">
        <title>Metabolic pathway, cell adaptation mechanisms and a novel monoxygenase revealed through proteogenomic-transcription analysis of a Sphingomonas haloaromaticamans strain degrading the fungicide ortho-phenylphenol.</title>
        <authorList>
            <person name="Perruchon C."/>
            <person name="Papadopoulou E.S."/>
            <person name="Rousidou C."/>
            <person name="Vasileiadis S."/>
            <person name="Tanou G."/>
            <person name="Amoutzias G."/>
            <person name="Molassiotis A."/>
            <person name="Karpouzas D.G."/>
        </authorList>
    </citation>
    <scope>NUCLEOTIDE SEQUENCE [LARGE SCALE GENOMIC DNA]</scope>
    <source>
        <strain evidence="11 12">P3</strain>
    </source>
</reference>
<dbReference type="InterPro" id="IPR004358">
    <property type="entry name" value="Sig_transdc_His_kin-like_C"/>
</dbReference>
<feature type="domain" description="PAC" evidence="10">
    <location>
        <begin position="210"/>
        <end position="263"/>
    </location>
</feature>
<protein>
    <recommendedName>
        <fullName evidence="2">histidine kinase</fullName>
        <ecNumber evidence="2">2.7.13.3</ecNumber>
    </recommendedName>
</protein>
<dbReference type="GO" id="GO:0004673">
    <property type="term" value="F:protein histidine kinase activity"/>
    <property type="evidence" value="ECO:0007669"/>
    <property type="project" value="UniProtKB-EC"/>
</dbReference>
<keyword evidence="8" id="KW-0843">Virulence</keyword>
<keyword evidence="4 11" id="KW-0808">Transferase</keyword>
<keyword evidence="6 11" id="KW-0418">Kinase</keyword>
<evidence type="ECO:0000256" key="5">
    <source>
        <dbReference type="ARBA" id="ARBA00022741"/>
    </source>
</evidence>
<evidence type="ECO:0000313" key="11">
    <source>
        <dbReference type="EMBL" id="OHT18524.1"/>
    </source>
</evidence>
<dbReference type="EC" id="2.7.13.3" evidence="2"/>
<name>A0A1S1H8S6_9SPHN</name>
<dbReference type="SMART" id="SM00086">
    <property type="entry name" value="PAC"/>
    <property type="match status" value="2"/>
</dbReference>
<evidence type="ECO:0000256" key="3">
    <source>
        <dbReference type="ARBA" id="ARBA00022553"/>
    </source>
</evidence>
<organism evidence="11 12">
    <name type="scientific">Edaphosphingomonas haloaromaticamans</name>
    <dbReference type="NCBI Taxonomy" id="653954"/>
    <lineage>
        <taxon>Bacteria</taxon>
        <taxon>Pseudomonadati</taxon>
        <taxon>Pseudomonadota</taxon>
        <taxon>Alphaproteobacteria</taxon>
        <taxon>Sphingomonadales</taxon>
        <taxon>Rhizorhabdaceae</taxon>
        <taxon>Edaphosphingomonas</taxon>
    </lineage>
</organism>
<dbReference type="InterPro" id="IPR013655">
    <property type="entry name" value="PAS_fold_3"/>
</dbReference>
<evidence type="ECO:0000256" key="6">
    <source>
        <dbReference type="ARBA" id="ARBA00022777"/>
    </source>
</evidence>
<evidence type="ECO:0000256" key="7">
    <source>
        <dbReference type="ARBA" id="ARBA00022840"/>
    </source>
</evidence>
<evidence type="ECO:0000256" key="8">
    <source>
        <dbReference type="ARBA" id="ARBA00023026"/>
    </source>
</evidence>
<evidence type="ECO:0000256" key="1">
    <source>
        <dbReference type="ARBA" id="ARBA00000085"/>
    </source>
</evidence>
<dbReference type="NCBIfam" id="TIGR00229">
    <property type="entry name" value="sensory_box"/>
    <property type="match status" value="2"/>
</dbReference>
<dbReference type="SUPFAM" id="SSF55785">
    <property type="entry name" value="PYP-like sensor domain (PAS domain)"/>
    <property type="match status" value="2"/>
</dbReference>
<accession>A0A1S1H8S6</accession>
<dbReference type="OrthoDB" id="9767435at2"/>
<dbReference type="CDD" id="cd00130">
    <property type="entry name" value="PAS"/>
    <property type="match status" value="2"/>
</dbReference>
<evidence type="ECO:0000256" key="4">
    <source>
        <dbReference type="ARBA" id="ARBA00022679"/>
    </source>
</evidence>
<feature type="domain" description="PAC" evidence="10">
    <location>
        <begin position="84"/>
        <end position="136"/>
    </location>
</feature>
<dbReference type="SMART" id="SM00091">
    <property type="entry name" value="PAS"/>
    <property type="match status" value="2"/>
</dbReference>
<dbReference type="InterPro" id="IPR011495">
    <property type="entry name" value="Sig_transdc_His_kin_sub2_dim/P"/>
</dbReference>
<keyword evidence="5" id="KW-0547">Nucleotide-binding</keyword>
<gene>
    <name evidence="11" type="primary">pdtaS_1</name>
    <name evidence="11" type="ORF">BHE75_00496</name>
</gene>
<dbReference type="RefSeq" id="WP_015459219.1">
    <property type="nucleotide sequence ID" value="NZ_MIPT01000001.1"/>
</dbReference>
<dbReference type="Pfam" id="PF07568">
    <property type="entry name" value="HisKA_2"/>
    <property type="match status" value="1"/>
</dbReference>
<keyword evidence="12" id="KW-1185">Reference proteome</keyword>
<keyword evidence="3" id="KW-0597">Phosphoprotein</keyword>
<dbReference type="Gene3D" id="3.30.450.20">
    <property type="entry name" value="PAS domain"/>
    <property type="match status" value="2"/>
</dbReference>
<sequence>MCIGSDEWWNESSDNLRAIIENAPRKMWVGRPDGTAKFYNREWRRYTGDIETTPDHGWRDLVHPTDLHRLRRIAAPAIAAGQRYDVEMRLKRQRDGAYRWHRASVAPVEREGRLIAWVGAAADIDDRRRAEIALRESEGNFRLLANVIPQLAWMRDMRDGTVWYNDQWSEFTGLSGDEIARSGWRATVHPDQIDELNRIIDDAHGRREPWEFTCRLRSRDGDYLWFLIRAVPILEDGAVAVRRWFATATDIHRQYELQERQKLLTKEVSHRVKNSLSLVASILDVKARSSRNEIIRDVLLDARSRVQTIADVHDHLWKQEDARVADLGEFLRDLCRKLGDSAPHHNIAFEGFRHIVPAEQAISIGLVVNELVTNALKYAYPADQGGPIRVILGKGDEGHITIEVADEGVGLPEDFDLSRPGQSLGMKLIARTTKQLKADASVARLEKGTRFAIQVPKTS</sequence>
<evidence type="ECO:0000259" key="10">
    <source>
        <dbReference type="PROSITE" id="PS50113"/>
    </source>
</evidence>
<dbReference type="SUPFAM" id="SSF55874">
    <property type="entry name" value="ATPase domain of HSP90 chaperone/DNA topoisomerase II/histidine kinase"/>
    <property type="match status" value="1"/>
</dbReference>
<dbReference type="InterPro" id="IPR000700">
    <property type="entry name" value="PAS-assoc_C"/>
</dbReference>
<comment type="caution">
    <text evidence="11">The sequence shown here is derived from an EMBL/GenBank/DDBJ whole genome shotgun (WGS) entry which is preliminary data.</text>
</comment>
<evidence type="ECO:0000259" key="9">
    <source>
        <dbReference type="PROSITE" id="PS50109"/>
    </source>
</evidence>
<dbReference type="PROSITE" id="PS50109">
    <property type="entry name" value="HIS_KIN"/>
    <property type="match status" value="1"/>
</dbReference>
<dbReference type="InterPro" id="IPR000014">
    <property type="entry name" value="PAS"/>
</dbReference>
<dbReference type="Pfam" id="PF02518">
    <property type="entry name" value="HATPase_c"/>
    <property type="match status" value="1"/>
</dbReference>
<dbReference type="InterPro" id="IPR005467">
    <property type="entry name" value="His_kinase_dom"/>
</dbReference>
<dbReference type="InterPro" id="IPR035965">
    <property type="entry name" value="PAS-like_dom_sf"/>
</dbReference>
<dbReference type="PANTHER" id="PTHR41523">
    <property type="entry name" value="TWO-COMPONENT SYSTEM SENSOR PROTEIN"/>
    <property type="match status" value="1"/>
</dbReference>
<dbReference type="InterPro" id="IPR003594">
    <property type="entry name" value="HATPase_dom"/>
</dbReference>
<evidence type="ECO:0000313" key="12">
    <source>
        <dbReference type="Proteomes" id="UP000179467"/>
    </source>
</evidence>
<keyword evidence="7" id="KW-0067">ATP-binding</keyword>